<reference evidence="5 6" key="1">
    <citation type="submission" date="2019-07" db="EMBL/GenBank/DDBJ databases">
        <title>Pseudomonas mangiferae sp. nov., isolated from bark of mango tree in Thailand.</title>
        <authorList>
            <person name="Srisuk N."/>
            <person name="Anurat P."/>
        </authorList>
    </citation>
    <scope>NUCLEOTIDE SEQUENCE [LARGE SCALE GENOMIC DNA]</scope>
    <source>
        <strain evidence="5 6">DMKU_BBB3-04</strain>
    </source>
</reference>
<comment type="caution">
    <text evidence="5">The sequence shown here is derived from an EMBL/GenBank/DDBJ whole genome shotgun (WGS) entry which is preliminary data.</text>
</comment>
<dbReference type="GO" id="GO:0016052">
    <property type="term" value="P:carbohydrate catabolic process"/>
    <property type="evidence" value="ECO:0007669"/>
    <property type="project" value="TreeGrafter"/>
</dbReference>
<dbReference type="SFLD" id="SFLDG00179">
    <property type="entry name" value="mandelate_racemase"/>
    <property type="match status" value="1"/>
</dbReference>
<dbReference type="PANTHER" id="PTHR13794:SF58">
    <property type="entry name" value="MITOCHONDRIAL ENOLASE SUPERFAMILY MEMBER 1"/>
    <property type="match status" value="1"/>
</dbReference>
<dbReference type="InterPro" id="IPR013342">
    <property type="entry name" value="Mandelate_racemase_C"/>
</dbReference>
<dbReference type="OrthoDB" id="9782675at2"/>
<keyword evidence="3" id="KW-0460">Magnesium</keyword>
<dbReference type="SUPFAM" id="SSF51604">
    <property type="entry name" value="Enolase C-terminal domain-like"/>
    <property type="match status" value="1"/>
</dbReference>
<dbReference type="SUPFAM" id="SSF54826">
    <property type="entry name" value="Enolase N-terminal domain-like"/>
    <property type="match status" value="1"/>
</dbReference>
<dbReference type="PANTHER" id="PTHR13794">
    <property type="entry name" value="ENOLASE SUPERFAMILY, MANDELATE RACEMASE"/>
    <property type="match status" value="1"/>
</dbReference>
<dbReference type="SMART" id="SM00922">
    <property type="entry name" value="MR_MLE"/>
    <property type="match status" value="1"/>
</dbReference>
<evidence type="ECO:0000313" key="6">
    <source>
        <dbReference type="Proteomes" id="UP000315235"/>
    </source>
</evidence>
<dbReference type="Pfam" id="PF13378">
    <property type="entry name" value="MR_MLE_C"/>
    <property type="match status" value="1"/>
</dbReference>
<dbReference type="GO" id="GO:0000287">
    <property type="term" value="F:magnesium ion binding"/>
    <property type="evidence" value="ECO:0007669"/>
    <property type="project" value="TreeGrafter"/>
</dbReference>
<feature type="domain" description="Mandelate racemase/muconate lactonizing enzyme C-terminal" evidence="4">
    <location>
        <begin position="151"/>
        <end position="248"/>
    </location>
</feature>
<dbReference type="Proteomes" id="UP000315235">
    <property type="component" value="Unassembled WGS sequence"/>
</dbReference>
<organism evidence="5 6">
    <name type="scientific">Pseudomonas mangiferae</name>
    <dbReference type="NCBI Taxonomy" id="2593654"/>
    <lineage>
        <taxon>Bacteria</taxon>
        <taxon>Pseudomonadati</taxon>
        <taxon>Pseudomonadota</taxon>
        <taxon>Gammaproteobacteria</taxon>
        <taxon>Pseudomonadales</taxon>
        <taxon>Pseudomonadaceae</taxon>
        <taxon>Pseudomonas</taxon>
    </lineage>
</organism>
<dbReference type="Gene3D" id="3.20.20.120">
    <property type="entry name" value="Enolase-like C-terminal domain"/>
    <property type="match status" value="1"/>
</dbReference>
<keyword evidence="2" id="KW-0479">Metal-binding</keyword>
<gene>
    <name evidence="5" type="ORF">FM069_16095</name>
</gene>
<dbReference type="Gene3D" id="3.30.390.10">
    <property type="entry name" value="Enolase-like, N-terminal domain"/>
    <property type="match status" value="1"/>
</dbReference>
<evidence type="ECO:0000256" key="1">
    <source>
        <dbReference type="ARBA" id="ARBA00001946"/>
    </source>
</evidence>
<evidence type="ECO:0000313" key="5">
    <source>
        <dbReference type="EMBL" id="TRX73654.1"/>
    </source>
</evidence>
<dbReference type="AlphaFoldDB" id="A0A553GVW5"/>
<dbReference type="CDD" id="cd03328">
    <property type="entry name" value="MR_like_3"/>
    <property type="match status" value="1"/>
</dbReference>
<evidence type="ECO:0000256" key="2">
    <source>
        <dbReference type="ARBA" id="ARBA00022723"/>
    </source>
</evidence>
<dbReference type="PROSITE" id="PS00908">
    <property type="entry name" value="MR_MLE_1"/>
    <property type="match status" value="1"/>
</dbReference>
<evidence type="ECO:0000259" key="4">
    <source>
        <dbReference type="SMART" id="SM00922"/>
    </source>
</evidence>
<dbReference type="InterPro" id="IPR018110">
    <property type="entry name" value="Mandel_Rmase/mucon_lact_enz_CS"/>
</dbReference>
<name>A0A553GVW5_9PSED</name>
<keyword evidence="6" id="KW-1185">Reference proteome</keyword>
<dbReference type="InterPro" id="IPR013341">
    <property type="entry name" value="Mandelate_racemase_N_dom"/>
</dbReference>
<dbReference type="Pfam" id="PF02746">
    <property type="entry name" value="MR_MLE_N"/>
    <property type="match status" value="1"/>
</dbReference>
<dbReference type="GO" id="GO:0016836">
    <property type="term" value="F:hydro-lyase activity"/>
    <property type="evidence" value="ECO:0007669"/>
    <property type="project" value="TreeGrafter"/>
</dbReference>
<dbReference type="SFLD" id="SFLDS00001">
    <property type="entry name" value="Enolase"/>
    <property type="match status" value="1"/>
</dbReference>
<dbReference type="InterPro" id="IPR029065">
    <property type="entry name" value="Enolase_C-like"/>
</dbReference>
<dbReference type="InterPro" id="IPR029017">
    <property type="entry name" value="Enolase-like_N"/>
</dbReference>
<dbReference type="InterPro" id="IPR036849">
    <property type="entry name" value="Enolase-like_C_sf"/>
</dbReference>
<comment type="cofactor">
    <cofactor evidence="1">
        <name>Mg(2+)</name>
        <dbReference type="ChEBI" id="CHEBI:18420"/>
    </cofactor>
</comment>
<sequence length="373" mass="39731">MTRINDVGRRDAPVTAFRASAYRVPTDAPEADGTFAWDATTLVVVEIEAGGQTGLGYTYGAAAMAPLILDTLQPRVLGADPLAPERITRSLWREVRNLGRSGLAACAISAVDCALWDLKAKLLDLPLATLLGRLRDRVPVYGSGGFTSYDDDRLAEQLGSWVQDDGCRWVKMKVGADPGRDVQRVRAARAAIGPEAGLFVDANGAHDVASALAFARGIADLGISWFEEPVSSDDPQGLRRVRDALAAAGLPMAVAAGEYAYTADDFRHLLGAVDVLQADITRCGGVSGFLQAAALCDAFHLDLSAHCAPALHLPVCCAAPRLRHLEWFHDHVRLEALLFDGAPTVNDGLIAPALDRPGNGLVFKRADAARYAL</sequence>
<protein>
    <submittedName>
        <fullName evidence="5">Mandelate racemase</fullName>
    </submittedName>
</protein>
<dbReference type="GO" id="GO:0009063">
    <property type="term" value="P:amino acid catabolic process"/>
    <property type="evidence" value="ECO:0007669"/>
    <property type="project" value="InterPro"/>
</dbReference>
<proteinExistence type="predicted"/>
<dbReference type="InterPro" id="IPR046945">
    <property type="entry name" value="RHMD-like"/>
</dbReference>
<accession>A0A553GVW5</accession>
<dbReference type="EMBL" id="VJOY01000012">
    <property type="protein sequence ID" value="TRX73654.1"/>
    <property type="molecule type" value="Genomic_DNA"/>
</dbReference>
<evidence type="ECO:0000256" key="3">
    <source>
        <dbReference type="ARBA" id="ARBA00022842"/>
    </source>
</evidence>